<dbReference type="Gene3D" id="3.30.420.10">
    <property type="entry name" value="Ribonuclease H-like superfamily/Ribonuclease H"/>
    <property type="match status" value="1"/>
</dbReference>
<dbReference type="GO" id="GO:0003964">
    <property type="term" value="F:RNA-directed DNA polymerase activity"/>
    <property type="evidence" value="ECO:0007669"/>
    <property type="project" value="UniProtKB-EC"/>
</dbReference>
<dbReference type="FunFam" id="1.10.340.70:FF:000003">
    <property type="entry name" value="Protein CBG25708"/>
    <property type="match status" value="1"/>
</dbReference>
<evidence type="ECO:0000259" key="2">
    <source>
        <dbReference type="PROSITE" id="PS50994"/>
    </source>
</evidence>
<sequence>MKVNSIIDENFLLKTFRTYTSKDNVLCLVIKLVNECGWKANHRQDRYLAPYYFVQNDLAVDQGLLLKANRIVVPSKLRRQLMNKVHKRHPGIVRAKIKLHETYWWPGISANLEEMIRYCQGCQDSAKSNPRSTIPTDPLPLPKAPWEKIAIDLTGPFATAPYQNRFAIIIDYLSSFPEVRLCPNHTPERTIEFLTELFAHYGDPAFRVSNNGPEYQSDAFTKFLAKQDVQHHATQVYHLQSNGKVEVFNRSLKLHAQATATSNRPIAAAITELLA</sequence>
<dbReference type="Pfam" id="PF00665">
    <property type="entry name" value="rve"/>
    <property type="match status" value="1"/>
</dbReference>
<keyword evidence="3" id="KW-1185">Reference proteome</keyword>
<dbReference type="AlphaFoldDB" id="A0A915L1R1"/>
<organism evidence="3 4">
    <name type="scientific">Romanomermis culicivorax</name>
    <name type="common">Nematode worm</name>
    <dbReference type="NCBI Taxonomy" id="13658"/>
    <lineage>
        <taxon>Eukaryota</taxon>
        <taxon>Metazoa</taxon>
        <taxon>Ecdysozoa</taxon>
        <taxon>Nematoda</taxon>
        <taxon>Enoplea</taxon>
        <taxon>Dorylaimia</taxon>
        <taxon>Mermithida</taxon>
        <taxon>Mermithoidea</taxon>
        <taxon>Mermithidae</taxon>
        <taxon>Romanomermis</taxon>
    </lineage>
</organism>
<dbReference type="EC" id="2.7.7.49" evidence="1"/>
<dbReference type="WBParaSite" id="nRc.2.0.1.t44656-RA">
    <property type="protein sequence ID" value="nRc.2.0.1.t44656-RA"/>
    <property type="gene ID" value="nRc.2.0.1.g44656"/>
</dbReference>
<dbReference type="PANTHER" id="PTHR37984:SF5">
    <property type="entry name" value="PROTEIN NYNRIN-LIKE"/>
    <property type="match status" value="1"/>
</dbReference>
<dbReference type="InterPro" id="IPR036397">
    <property type="entry name" value="RNaseH_sf"/>
</dbReference>
<reference evidence="4" key="1">
    <citation type="submission" date="2022-11" db="UniProtKB">
        <authorList>
            <consortium name="WormBaseParasite"/>
        </authorList>
    </citation>
    <scope>IDENTIFICATION</scope>
</reference>
<dbReference type="GO" id="GO:0003676">
    <property type="term" value="F:nucleic acid binding"/>
    <property type="evidence" value="ECO:0007669"/>
    <property type="project" value="InterPro"/>
</dbReference>
<evidence type="ECO:0000313" key="4">
    <source>
        <dbReference type="WBParaSite" id="nRc.2.0.1.t44656-RA"/>
    </source>
</evidence>
<evidence type="ECO:0000256" key="1">
    <source>
        <dbReference type="ARBA" id="ARBA00012493"/>
    </source>
</evidence>
<proteinExistence type="predicted"/>
<dbReference type="InterPro" id="IPR012337">
    <property type="entry name" value="RNaseH-like_sf"/>
</dbReference>
<accession>A0A915L1R1</accession>
<protein>
    <recommendedName>
        <fullName evidence="1">RNA-directed DNA polymerase</fullName>
        <ecNumber evidence="1">2.7.7.49</ecNumber>
    </recommendedName>
</protein>
<dbReference type="Pfam" id="PF17921">
    <property type="entry name" value="Integrase_H2C2"/>
    <property type="match status" value="1"/>
</dbReference>
<name>A0A915L1R1_ROMCU</name>
<dbReference type="GO" id="GO:0015074">
    <property type="term" value="P:DNA integration"/>
    <property type="evidence" value="ECO:0007669"/>
    <property type="project" value="InterPro"/>
</dbReference>
<dbReference type="InterPro" id="IPR050951">
    <property type="entry name" value="Retrovirus_Pol_polyprotein"/>
</dbReference>
<dbReference type="PANTHER" id="PTHR37984">
    <property type="entry name" value="PROTEIN CBG26694"/>
    <property type="match status" value="1"/>
</dbReference>
<dbReference type="Gene3D" id="1.10.340.70">
    <property type="match status" value="1"/>
</dbReference>
<evidence type="ECO:0000313" key="3">
    <source>
        <dbReference type="Proteomes" id="UP000887565"/>
    </source>
</evidence>
<dbReference type="SUPFAM" id="SSF53098">
    <property type="entry name" value="Ribonuclease H-like"/>
    <property type="match status" value="1"/>
</dbReference>
<feature type="domain" description="Integrase catalytic" evidence="2">
    <location>
        <begin position="141"/>
        <end position="275"/>
    </location>
</feature>
<dbReference type="OMA" id="FVENCIT"/>
<dbReference type="InterPro" id="IPR001584">
    <property type="entry name" value="Integrase_cat-core"/>
</dbReference>
<dbReference type="PROSITE" id="PS50994">
    <property type="entry name" value="INTEGRASE"/>
    <property type="match status" value="1"/>
</dbReference>
<dbReference type="InterPro" id="IPR041588">
    <property type="entry name" value="Integrase_H2C2"/>
</dbReference>
<dbReference type="Proteomes" id="UP000887565">
    <property type="component" value="Unplaced"/>
</dbReference>